<dbReference type="EMBL" id="KI281441">
    <property type="protein sequence ID" value="ESA15989.1"/>
    <property type="molecule type" value="Genomic_DNA"/>
</dbReference>
<sequence length="108" mass="12482">MASKPNTNTPLFKVDTNFVMRSWAQKLGDKWVTGILDTGNSRTEREKFQARFTSGLAYFFLADRSLKGDRLIVSRPLCTFYGRNAKIIIFYSLIIQPDLCVFIPYEFI</sequence>
<accession>U9U6H8</accession>
<gene>
    <name evidence="1" type="ORF">GLOINDRAFT_84283</name>
</gene>
<organism evidence="1">
    <name type="scientific">Rhizophagus irregularis (strain DAOM 181602 / DAOM 197198 / MUCL 43194)</name>
    <name type="common">Arbuscular mycorrhizal fungus</name>
    <name type="synonym">Glomus intraradices</name>
    <dbReference type="NCBI Taxonomy" id="747089"/>
    <lineage>
        <taxon>Eukaryota</taxon>
        <taxon>Fungi</taxon>
        <taxon>Fungi incertae sedis</taxon>
        <taxon>Mucoromycota</taxon>
        <taxon>Glomeromycotina</taxon>
        <taxon>Glomeromycetes</taxon>
        <taxon>Glomerales</taxon>
        <taxon>Glomeraceae</taxon>
        <taxon>Rhizophagus</taxon>
    </lineage>
</organism>
<name>U9U6H8_RHIID</name>
<dbReference type="HOGENOM" id="CLU_2198328_0_0_1"/>
<reference evidence="1" key="1">
    <citation type="submission" date="2013-07" db="EMBL/GenBank/DDBJ databases">
        <title>The genome of an arbuscular mycorrhizal fungus provides insights into the evolution of the oldest plant symbiosis.</title>
        <authorList>
            <consortium name="DOE Joint Genome Institute"/>
            <person name="Tisserant E."/>
            <person name="Malbreil M."/>
            <person name="Kuo A."/>
            <person name="Kohler A."/>
            <person name="Symeonidi A."/>
            <person name="Balestrini R."/>
            <person name="Charron P."/>
            <person name="Duensing N."/>
            <person name="Frei-dit-Frey N."/>
            <person name="Gianinazzi-Pearson V."/>
            <person name="Gilbert B."/>
            <person name="Handa Y."/>
            <person name="Hijri M."/>
            <person name="Kaul R."/>
            <person name="Kawaguchi M."/>
            <person name="Krajinski F."/>
            <person name="Lammers P."/>
            <person name="Lapierre D."/>
            <person name="Masclaux F.G."/>
            <person name="Murat C."/>
            <person name="Morin E."/>
            <person name="Ndikumana S."/>
            <person name="Pagni M."/>
            <person name="Petitpierre D."/>
            <person name="Requena N."/>
            <person name="Rosikiewicz P."/>
            <person name="Riley R."/>
            <person name="Saito K."/>
            <person name="San Clemente H."/>
            <person name="Shapiro H."/>
            <person name="van Tuinen D."/>
            <person name="Becard G."/>
            <person name="Bonfante P."/>
            <person name="Paszkowski U."/>
            <person name="Shachar-Hill Y."/>
            <person name="Young J.P."/>
            <person name="Sanders I.R."/>
            <person name="Henrissat B."/>
            <person name="Rensing S.A."/>
            <person name="Grigoriev I.V."/>
            <person name="Corradi N."/>
            <person name="Roux C."/>
            <person name="Martin F."/>
        </authorList>
    </citation>
    <scope>NUCLEOTIDE SEQUENCE</scope>
    <source>
        <strain evidence="1">DAOM 197198</strain>
    </source>
</reference>
<proteinExistence type="predicted"/>
<evidence type="ECO:0000313" key="1">
    <source>
        <dbReference type="EMBL" id="ESA15989.1"/>
    </source>
</evidence>
<dbReference type="AlphaFoldDB" id="U9U6H8"/>
<protein>
    <submittedName>
        <fullName evidence="1">Uncharacterized protein</fullName>
    </submittedName>
</protein>